<dbReference type="InterPro" id="IPR032675">
    <property type="entry name" value="LRR_dom_sf"/>
</dbReference>
<dbReference type="GO" id="GO:0005886">
    <property type="term" value="C:plasma membrane"/>
    <property type="evidence" value="ECO:0007669"/>
    <property type="project" value="TreeGrafter"/>
</dbReference>
<dbReference type="OrthoDB" id="8861968at2759"/>
<dbReference type="AlphaFoldDB" id="A0A6P7XHG2"/>
<dbReference type="SMART" id="SM00369">
    <property type="entry name" value="LRR_TYP"/>
    <property type="match status" value="6"/>
</dbReference>
<dbReference type="CTD" id="7162"/>
<dbReference type="PANTHER" id="PTHR24364:SF18">
    <property type="entry name" value="LP06937P"/>
    <property type="match status" value="1"/>
</dbReference>
<feature type="region of interest" description="Disordered" evidence="4">
    <location>
        <begin position="1"/>
        <end position="27"/>
    </location>
</feature>
<dbReference type="InterPro" id="IPR052286">
    <property type="entry name" value="Wnt_signaling_inhibitor"/>
</dbReference>
<proteinExistence type="predicted"/>
<dbReference type="Proteomes" id="UP000515156">
    <property type="component" value="Chromosome 3"/>
</dbReference>
<keyword evidence="9" id="KW-1185">Reference proteome</keyword>
<dbReference type="PANTHER" id="PTHR24364">
    <property type="entry name" value="LP06937P"/>
    <property type="match status" value="1"/>
</dbReference>
<dbReference type="FunCoup" id="A0A6P7XHG2">
    <property type="interactions" value="317"/>
</dbReference>
<dbReference type="Pfam" id="PF01462">
    <property type="entry name" value="LRRNT"/>
    <property type="match status" value="1"/>
</dbReference>
<feature type="domain" description="LRRCT" evidence="8">
    <location>
        <begin position="277"/>
        <end position="329"/>
    </location>
</feature>
<organism evidence="9 10">
    <name type="scientific">Microcaecilia unicolor</name>
    <dbReference type="NCBI Taxonomy" id="1415580"/>
    <lineage>
        <taxon>Eukaryota</taxon>
        <taxon>Metazoa</taxon>
        <taxon>Chordata</taxon>
        <taxon>Craniata</taxon>
        <taxon>Vertebrata</taxon>
        <taxon>Euteleostomi</taxon>
        <taxon>Amphibia</taxon>
        <taxon>Gymnophiona</taxon>
        <taxon>Siphonopidae</taxon>
        <taxon>Microcaecilia</taxon>
    </lineage>
</organism>
<evidence type="ECO:0000256" key="4">
    <source>
        <dbReference type="SAM" id="MobiDB-lite"/>
    </source>
</evidence>
<dbReference type="KEGG" id="muo:115467259"/>
<dbReference type="GO" id="GO:0090090">
    <property type="term" value="P:negative regulation of canonical Wnt signaling pathway"/>
    <property type="evidence" value="ECO:0007669"/>
    <property type="project" value="TreeGrafter"/>
</dbReference>
<evidence type="ECO:0000313" key="9">
    <source>
        <dbReference type="Proteomes" id="UP000515156"/>
    </source>
</evidence>
<keyword evidence="1" id="KW-0433">Leucine-rich repeat</keyword>
<dbReference type="InParanoid" id="A0A6P7XHG2"/>
<evidence type="ECO:0000256" key="2">
    <source>
        <dbReference type="ARBA" id="ARBA00022729"/>
    </source>
</evidence>
<gene>
    <name evidence="10" type="primary">TPBG</name>
</gene>
<keyword evidence="2 6" id="KW-0732">Signal</keyword>
<feature type="domain" description="LRRNT" evidence="7">
    <location>
        <begin position="61"/>
        <end position="95"/>
    </location>
</feature>
<evidence type="ECO:0000256" key="3">
    <source>
        <dbReference type="ARBA" id="ARBA00022737"/>
    </source>
</evidence>
<evidence type="ECO:0000313" key="10">
    <source>
        <dbReference type="RefSeq" id="XP_030054932.1"/>
    </source>
</evidence>
<feature type="transmembrane region" description="Helical" evidence="5">
    <location>
        <begin position="341"/>
        <end position="361"/>
    </location>
</feature>
<dbReference type="Gene3D" id="3.80.10.10">
    <property type="entry name" value="Ribonuclease Inhibitor"/>
    <property type="match status" value="1"/>
</dbReference>
<keyword evidence="5" id="KW-0472">Membrane</keyword>
<evidence type="ECO:0000256" key="5">
    <source>
        <dbReference type="SAM" id="Phobius"/>
    </source>
</evidence>
<name>A0A6P7XHG2_9AMPH</name>
<dbReference type="SMART" id="SM00082">
    <property type="entry name" value="LRRCT"/>
    <property type="match status" value="1"/>
</dbReference>
<feature type="signal peptide" evidence="6">
    <location>
        <begin position="1"/>
        <end position="50"/>
    </location>
</feature>
<accession>A0A6P7XHG2</accession>
<protein>
    <submittedName>
        <fullName evidence="10">Trophoblast glycoprotein</fullName>
    </submittedName>
</protein>
<evidence type="ECO:0000256" key="6">
    <source>
        <dbReference type="SAM" id="SignalP"/>
    </source>
</evidence>
<dbReference type="SMART" id="SM00013">
    <property type="entry name" value="LRRNT"/>
    <property type="match status" value="1"/>
</dbReference>
<keyword evidence="5" id="KW-0812">Transmembrane</keyword>
<reference evidence="10" key="1">
    <citation type="submission" date="2025-08" db="UniProtKB">
        <authorList>
            <consortium name="RefSeq"/>
        </authorList>
    </citation>
    <scope>IDENTIFICATION</scope>
</reference>
<dbReference type="SUPFAM" id="SSF52058">
    <property type="entry name" value="L domain-like"/>
    <property type="match status" value="1"/>
</dbReference>
<evidence type="ECO:0000259" key="7">
    <source>
        <dbReference type="SMART" id="SM00013"/>
    </source>
</evidence>
<dbReference type="InterPro" id="IPR000483">
    <property type="entry name" value="Cys-rich_flank_reg_C"/>
</dbReference>
<evidence type="ECO:0000259" key="8">
    <source>
        <dbReference type="SMART" id="SM00082"/>
    </source>
</evidence>
<dbReference type="RefSeq" id="XP_030054932.1">
    <property type="nucleotide sequence ID" value="XM_030199072.1"/>
</dbReference>
<feature type="chain" id="PRO_5028319610" evidence="6">
    <location>
        <begin position="51"/>
        <end position="405"/>
    </location>
</feature>
<keyword evidence="5" id="KW-1133">Transmembrane helix</keyword>
<dbReference type="GeneID" id="115467259"/>
<keyword evidence="3" id="KW-0677">Repeat</keyword>
<dbReference type="InterPro" id="IPR000372">
    <property type="entry name" value="LRRNT"/>
</dbReference>
<evidence type="ECO:0000256" key="1">
    <source>
        <dbReference type="ARBA" id="ARBA00022614"/>
    </source>
</evidence>
<sequence length="405" mass="43990">MFSLQPAAAGCGRESRLEQRRSSPKGGRTAAAVGTLWLLLAAHLPGSVCPQPESTPPPPAVCPPACECSKGARTVKCVNANLTEVPRELPLYVRSLFITGNSIASLPAGAFPKALRELSALNLSGNGVTSVESEAFAQLPALRLLDLSRNNISYFSPDAFGASSPLTELVLSNSHYNASVVSQVGQALAGGALGNLTHLDLARNQLLYLPEDAFGALPALLHLDLRDNSLLALRAGVFRHLPRLRSLDLSDNALRRLRDGTLRDLHPPQLALNLANNSWLCDCQLNDLLDWLRGNGSALAGRDELLCWDPESLRGRRLVDLPDSLLVCSEPDDLSGLQTSYVFLGIVLALIGVIFLLVLYLNRKGIKKWMHNIRDACRDHMEGYHYRYEITADPRLTHVSSTSDV</sequence>
<dbReference type="Pfam" id="PF13855">
    <property type="entry name" value="LRR_8"/>
    <property type="match status" value="2"/>
</dbReference>
<dbReference type="InterPro" id="IPR003591">
    <property type="entry name" value="Leu-rich_rpt_typical-subtyp"/>
</dbReference>
<dbReference type="InterPro" id="IPR001611">
    <property type="entry name" value="Leu-rich_rpt"/>
</dbReference>